<evidence type="ECO:0000313" key="1">
    <source>
        <dbReference type="EMBL" id="OAA45698.1"/>
    </source>
</evidence>
<dbReference type="EMBL" id="AZHC01000008">
    <property type="protein sequence ID" value="OAA45698.1"/>
    <property type="molecule type" value="Genomic_DNA"/>
</dbReference>
<gene>
    <name evidence="1" type="ORF">NOR_03487</name>
</gene>
<accession>A0A162JKR2</accession>
<keyword evidence="2" id="KW-1185">Reference proteome</keyword>
<organism evidence="1 2">
    <name type="scientific">Metarhizium rileyi (strain RCEF 4871)</name>
    <name type="common">Nomuraea rileyi</name>
    <dbReference type="NCBI Taxonomy" id="1649241"/>
    <lineage>
        <taxon>Eukaryota</taxon>
        <taxon>Fungi</taxon>
        <taxon>Dikarya</taxon>
        <taxon>Ascomycota</taxon>
        <taxon>Pezizomycotina</taxon>
        <taxon>Sordariomycetes</taxon>
        <taxon>Hypocreomycetidae</taxon>
        <taxon>Hypocreales</taxon>
        <taxon>Clavicipitaceae</taxon>
        <taxon>Metarhizium</taxon>
    </lineage>
</organism>
<name>A0A162JKR2_METRR</name>
<sequence>MGDLILRRMAEYIRKAEYITMIIQNRTAYSEGPSLSWLEANHVMRSTEYSGTNCQIEKGAIVSDPLFDQSPPAATAADRTVLRIRTPYMAFRGGQFVGDLKPEAVNASKKGQVMPWQKMSTTDPSLDISSSDDIALHSHNPALCSMHHASRLSPWTQEHDDMVKGIGKATAIWTFQSICVSPITRVESENASRLAVDFLQPPSIRAYVRSADGTP</sequence>
<comment type="caution">
    <text evidence="1">The sequence shown here is derived from an EMBL/GenBank/DDBJ whole genome shotgun (WGS) entry which is preliminary data.</text>
</comment>
<reference evidence="1 2" key="1">
    <citation type="journal article" date="2016" name="Genome Biol. Evol.">
        <title>Divergent and convergent evolution of fungal pathogenicity.</title>
        <authorList>
            <person name="Shang Y."/>
            <person name="Xiao G."/>
            <person name="Zheng P."/>
            <person name="Cen K."/>
            <person name="Zhan S."/>
            <person name="Wang C."/>
        </authorList>
    </citation>
    <scope>NUCLEOTIDE SEQUENCE [LARGE SCALE GENOMIC DNA]</scope>
    <source>
        <strain evidence="1 2">RCEF 4871</strain>
    </source>
</reference>
<dbReference type="Proteomes" id="UP000243498">
    <property type="component" value="Unassembled WGS sequence"/>
</dbReference>
<proteinExistence type="predicted"/>
<dbReference type="AlphaFoldDB" id="A0A162JKR2"/>
<protein>
    <submittedName>
        <fullName evidence="1">Uncharacterized protein</fullName>
    </submittedName>
</protein>
<evidence type="ECO:0000313" key="2">
    <source>
        <dbReference type="Proteomes" id="UP000243498"/>
    </source>
</evidence>